<dbReference type="SUPFAM" id="SSF52540">
    <property type="entry name" value="P-loop containing nucleoside triphosphate hydrolases"/>
    <property type="match status" value="1"/>
</dbReference>
<reference evidence="2 3" key="1">
    <citation type="journal article" date="2016" name="Nat. Commun.">
        <title>Thousands of microbial genomes shed light on interconnected biogeochemical processes in an aquifer system.</title>
        <authorList>
            <person name="Anantharaman K."/>
            <person name="Brown C.T."/>
            <person name="Hug L.A."/>
            <person name="Sharon I."/>
            <person name="Castelle C.J."/>
            <person name="Probst A.J."/>
            <person name="Thomas B.C."/>
            <person name="Singh A."/>
            <person name="Wilkins M.J."/>
            <person name="Karaoz U."/>
            <person name="Brodie E.L."/>
            <person name="Williams K.H."/>
            <person name="Hubbard S.S."/>
            <person name="Banfield J.F."/>
        </authorList>
    </citation>
    <scope>NUCLEOTIDE SEQUENCE [LARGE SCALE GENOMIC DNA]</scope>
</reference>
<evidence type="ECO:0000256" key="1">
    <source>
        <dbReference type="SAM" id="MobiDB-lite"/>
    </source>
</evidence>
<evidence type="ECO:0000313" key="3">
    <source>
        <dbReference type="Proteomes" id="UP000178448"/>
    </source>
</evidence>
<name>A0A1F5YNY2_9BACT</name>
<dbReference type="AlphaFoldDB" id="A0A1F5YNY2"/>
<sequence>MIDAIFVIGKPGSGKSIMVWYLTALLLERGFAVSYLSDRLGLEEGILKDTARARRRPDGSKVGPHGKLIADGPPGHRKVHVLDGTILNAVHRSHVESVLKSRRTGTVLLVEYAIGPEIRFGSGKEPLRQEAAYLVELLKGHRLLKRVFILEVDSPLPIRAFREMKRPDAMAPETFRAYFPDGGEITPPAAKQLGKLYYKFTNLEEDHDGYYSEVRYIFENKILPKMKVSGKG</sequence>
<gene>
    <name evidence="2" type="ORF">A2Z33_01585</name>
</gene>
<evidence type="ECO:0000313" key="2">
    <source>
        <dbReference type="EMBL" id="OGG01911.1"/>
    </source>
</evidence>
<dbReference type="EMBL" id="MFJD01000009">
    <property type="protein sequence ID" value="OGG01911.1"/>
    <property type="molecule type" value="Genomic_DNA"/>
</dbReference>
<proteinExistence type="predicted"/>
<dbReference type="Proteomes" id="UP000178448">
    <property type="component" value="Unassembled WGS sequence"/>
</dbReference>
<accession>A0A1F5YNY2</accession>
<dbReference type="STRING" id="1798374.A2Z33_01585"/>
<dbReference type="InterPro" id="IPR027417">
    <property type="entry name" value="P-loop_NTPase"/>
</dbReference>
<feature type="region of interest" description="Disordered" evidence="1">
    <location>
        <begin position="53"/>
        <end position="73"/>
    </location>
</feature>
<organism evidence="2 3">
    <name type="scientific">Candidatus Gottesmanbacteria bacterium RBG_16_52_11</name>
    <dbReference type="NCBI Taxonomy" id="1798374"/>
    <lineage>
        <taxon>Bacteria</taxon>
        <taxon>Candidatus Gottesmaniibacteriota</taxon>
    </lineage>
</organism>
<comment type="caution">
    <text evidence="2">The sequence shown here is derived from an EMBL/GenBank/DDBJ whole genome shotgun (WGS) entry which is preliminary data.</text>
</comment>
<protein>
    <submittedName>
        <fullName evidence="2">Uncharacterized protein</fullName>
    </submittedName>
</protein>